<dbReference type="AlphaFoldDB" id="A0A3E3EC22"/>
<comment type="caution">
    <text evidence="1">The sequence shown here is derived from an EMBL/GenBank/DDBJ whole genome shotgun (WGS) entry which is preliminary data.</text>
</comment>
<reference evidence="1 2" key="1">
    <citation type="submission" date="2018-08" db="EMBL/GenBank/DDBJ databases">
        <title>A genome reference for cultivated species of the human gut microbiota.</title>
        <authorList>
            <person name="Zou Y."/>
            <person name="Xue W."/>
            <person name="Luo G."/>
        </authorList>
    </citation>
    <scope>NUCLEOTIDE SEQUENCE [LARGE SCALE GENOMIC DNA]</scope>
    <source>
        <strain evidence="1 2">OM06-4</strain>
    </source>
</reference>
<accession>A0A3E3EC22</accession>
<protein>
    <submittedName>
        <fullName evidence="1">Uncharacterized protein</fullName>
    </submittedName>
</protein>
<organism evidence="1 2">
    <name type="scientific">Thomasclavelia ramosa</name>
    <dbReference type="NCBI Taxonomy" id="1547"/>
    <lineage>
        <taxon>Bacteria</taxon>
        <taxon>Bacillati</taxon>
        <taxon>Bacillota</taxon>
        <taxon>Erysipelotrichia</taxon>
        <taxon>Erysipelotrichales</taxon>
        <taxon>Coprobacillaceae</taxon>
        <taxon>Thomasclavelia</taxon>
    </lineage>
</organism>
<dbReference type="EMBL" id="QUSL01000027">
    <property type="protein sequence ID" value="RGD81481.1"/>
    <property type="molecule type" value="Genomic_DNA"/>
</dbReference>
<evidence type="ECO:0000313" key="1">
    <source>
        <dbReference type="EMBL" id="RGD81481.1"/>
    </source>
</evidence>
<evidence type="ECO:0000313" key="2">
    <source>
        <dbReference type="Proteomes" id="UP000261032"/>
    </source>
</evidence>
<sequence>MTSEEKKIIAGLEQETGSLNALLQQQDRFEALVNDQLDVVFIIDLFNELHRQIKLHGLKSLQEQSKAVFYFEEDVNVLNR</sequence>
<proteinExistence type="predicted"/>
<dbReference type="RefSeq" id="WP_117582197.1">
    <property type="nucleotide sequence ID" value="NZ_QUSL01000027.1"/>
</dbReference>
<name>A0A3E3EC22_9FIRM</name>
<dbReference type="Proteomes" id="UP000261032">
    <property type="component" value="Unassembled WGS sequence"/>
</dbReference>
<gene>
    <name evidence="1" type="ORF">DXB93_14260</name>
</gene>